<dbReference type="RefSeq" id="XP_035824849.1">
    <property type="nucleotide sequence ID" value="XM_035968956.1"/>
</dbReference>
<dbReference type="Proteomes" id="UP000694888">
    <property type="component" value="Unplaced"/>
</dbReference>
<feature type="chain" id="PRO_5046923084" evidence="2">
    <location>
        <begin position="24"/>
        <end position="598"/>
    </location>
</feature>
<gene>
    <name evidence="5" type="primary">LOC106011380</name>
</gene>
<keyword evidence="4" id="KW-1185">Reference proteome</keyword>
<feature type="transmembrane region" description="Helical" evidence="1">
    <location>
        <begin position="559"/>
        <end position="582"/>
    </location>
</feature>
<protein>
    <submittedName>
        <fullName evidence="5">Uncharacterized protein LOC106011380</fullName>
    </submittedName>
</protein>
<accession>A0ABM1VR07</accession>
<name>A0ABM1VR07_APLCA</name>
<feature type="domain" description="IgGFc-binding protein N-terminal" evidence="3">
    <location>
        <begin position="140"/>
        <end position="383"/>
    </location>
</feature>
<sequence>MGSQFRELRRCLCFVVIITGISADEQFQYVLAFPKHVIQAVSSLAVSPLSWDFVKNVEVTVTAPARRTSSGKIQTQEYSHNFKYPSTEQWMLYLEQLVQFTKSGIGKNYGVQVTSTAQLVVQARSIKRSSIGLHFGSAGAFNVMPFKLLSNEYLVVTNCQFRHCFLLVVNPDGINDVTIELKLNPIQTDIIYKNEINTFHSGQSLQESLGPLDVLQIVANRTDLTGTWIKANRFIAVFAGADFDFISLETHSYSIKDMAVEQLPPVTVLGQHYILTPFFSGTKDSFIKIGYLNPSTTFSGLEHVETNVDTVKSTSTSLMFKLGDMIIYLQASAPVLVLQYVRSQEVGYFYDLSQAVVYPISKWGIRAEFLTFVDNSALIVITSQCKCITEIEVRGAIEELYTPGEAENLFGTDRFCSREINVTQNDSVNKIQVNGGTCYFSGFILAKEGTLSGWLIPLSTFKSTDNKTTLCRPKLLNRETTTPDINNTCIVEGTSHRPTPQFRSKMCPCPCLHASKTYRALLNATVMSKMAAIQSYLHVPRENLSRRVRSKMSAKDHRLSSTSIGSIVFAVTFLPIFGSLVMSDCYRSWLYLCRRWYE</sequence>
<keyword evidence="1" id="KW-0472">Membrane</keyword>
<dbReference type="InterPro" id="IPR035234">
    <property type="entry name" value="IgGFc-bd_N"/>
</dbReference>
<keyword evidence="2" id="KW-0732">Signal</keyword>
<evidence type="ECO:0000313" key="4">
    <source>
        <dbReference type="Proteomes" id="UP000694888"/>
    </source>
</evidence>
<evidence type="ECO:0000256" key="2">
    <source>
        <dbReference type="SAM" id="SignalP"/>
    </source>
</evidence>
<evidence type="ECO:0000256" key="1">
    <source>
        <dbReference type="SAM" id="Phobius"/>
    </source>
</evidence>
<feature type="signal peptide" evidence="2">
    <location>
        <begin position="1"/>
        <end position="23"/>
    </location>
</feature>
<dbReference type="PANTHER" id="PTHR46534">
    <property type="entry name" value="IGGFC_BINDING DOMAIN-CONTAINING PROTEIN"/>
    <property type="match status" value="1"/>
</dbReference>
<evidence type="ECO:0000313" key="5">
    <source>
        <dbReference type="RefSeq" id="XP_035824849.1"/>
    </source>
</evidence>
<reference evidence="5" key="1">
    <citation type="submission" date="2025-08" db="UniProtKB">
        <authorList>
            <consortium name="RefSeq"/>
        </authorList>
    </citation>
    <scope>IDENTIFICATION</scope>
</reference>
<evidence type="ECO:0000259" key="3">
    <source>
        <dbReference type="Pfam" id="PF17517"/>
    </source>
</evidence>
<dbReference type="PANTHER" id="PTHR46534:SF1">
    <property type="entry name" value="IGGFC-BINDING PROTEIN N-TERMINAL DOMAIN-CONTAINING PROTEIN"/>
    <property type="match status" value="1"/>
</dbReference>
<dbReference type="Pfam" id="PF17517">
    <property type="entry name" value="IgGFc_binding"/>
    <property type="match status" value="1"/>
</dbReference>
<keyword evidence="1" id="KW-0812">Transmembrane</keyword>
<proteinExistence type="predicted"/>
<keyword evidence="1" id="KW-1133">Transmembrane helix</keyword>
<organism evidence="4 5">
    <name type="scientific">Aplysia californica</name>
    <name type="common">California sea hare</name>
    <dbReference type="NCBI Taxonomy" id="6500"/>
    <lineage>
        <taxon>Eukaryota</taxon>
        <taxon>Metazoa</taxon>
        <taxon>Spiralia</taxon>
        <taxon>Lophotrochozoa</taxon>
        <taxon>Mollusca</taxon>
        <taxon>Gastropoda</taxon>
        <taxon>Heterobranchia</taxon>
        <taxon>Euthyneura</taxon>
        <taxon>Tectipleura</taxon>
        <taxon>Aplysiida</taxon>
        <taxon>Aplysioidea</taxon>
        <taxon>Aplysiidae</taxon>
        <taxon>Aplysia</taxon>
    </lineage>
</organism>
<dbReference type="GeneID" id="106011380"/>